<evidence type="ECO:0000259" key="3">
    <source>
        <dbReference type="Pfam" id="PF00437"/>
    </source>
</evidence>
<keyword evidence="1" id="KW-0547">Nucleotide-binding</keyword>
<dbReference type="GO" id="GO:0005886">
    <property type="term" value="C:plasma membrane"/>
    <property type="evidence" value="ECO:0007669"/>
    <property type="project" value="TreeGrafter"/>
</dbReference>
<dbReference type="AlphaFoldDB" id="A0A645JH84"/>
<reference evidence="4" key="1">
    <citation type="submission" date="2019-08" db="EMBL/GenBank/DDBJ databases">
        <authorList>
            <person name="Kucharzyk K."/>
            <person name="Murdoch R.W."/>
            <person name="Higgins S."/>
            <person name="Loffler F."/>
        </authorList>
    </citation>
    <scope>NUCLEOTIDE SEQUENCE</scope>
</reference>
<evidence type="ECO:0000256" key="2">
    <source>
        <dbReference type="ARBA" id="ARBA00022840"/>
    </source>
</evidence>
<dbReference type="PANTHER" id="PTHR30258:SF1">
    <property type="entry name" value="PROTEIN TRANSPORT PROTEIN HOFB HOMOLOG"/>
    <property type="match status" value="1"/>
</dbReference>
<dbReference type="InterPro" id="IPR027417">
    <property type="entry name" value="P-loop_NTPase"/>
</dbReference>
<accession>A0A645JH84</accession>
<dbReference type="GO" id="GO:0016887">
    <property type="term" value="F:ATP hydrolysis activity"/>
    <property type="evidence" value="ECO:0007669"/>
    <property type="project" value="TreeGrafter"/>
</dbReference>
<dbReference type="SUPFAM" id="SSF52540">
    <property type="entry name" value="P-loop containing nucleoside triphosphate hydrolases"/>
    <property type="match status" value="1"/>
</dbReference>
<organism evidence="4">
    <name type="scientific">bioreactor metagenome</name>
    <dbReference type="NCBI Taxonomy" id="1076179"/>
    <lineage>
        <taxon>unclassified sequences</taxon>
        <taxon>metagenomes</taxon>
        <taxon>ecological metagenomes</taxon>
    </lineage>
</organism>
<dbReference type="InterPro" id="IPR001482">
    <property type="entry name" value="T2SS/T4SS_dom"/>
</dbReference>
<dbReference type="Gene3D" id="3.40.50.300">
    <property type="entry name" value="P-loop containing nucleotide triphosphate hydrolases"/>
    <property type="match status" value="1"/>
</dbReference>
<keyword evidence="2" id="KW-0067">ATP-binding</keyword>
<dbReference type="EMBL" id="VSSQ01134031">
    <property type="protein sequence ID" value="MPN59714.1"/>
    <property type="molecule type" value="Genomic_DNA"/>
</dbReference>
<evidence type="ECO:0000313" key="4">
    <source>
        <dbReference type="EMBL" id="MPN59714.1"/>
    </source>
</evidence>
<name>A0A645JH84_9ZZZZ</name>
<sequence length="99" mass="11069">MTLFRAKAERPSTEPDYKGRIGIFEVMPISPEISNLILKRSSSAEIEEMAIKQGMLLMKQDGYLKALNGITTIEEVLRVAEVQQAETEVTELPPTEETS</sequence>
<proteinExistence type="predicted"/>
<comment type="caution">
    <text evidence="4">The sequence shown here is derived from an EMBL/GenBank/DDBJ whole genome shotgun (WGS) entry which is preliminary data.</text>
</comment>
<dbReference type="PANTHER" id="PTHR30258">
    <property type="entry name" value="TYPE II SECRETION SYSTEM PROTEIN GSPE-RELATED"/>
    <property type="match status" value="1"/>
</dbReference>
<evidence type="ECO:0000256" key="1">
    <source>
        <dbReference type="ARBA" id="ARBA00022741"/>
    </source>
</evidence>
<dbReference type="Pfam" id="PF00437">
    <property type="entry name" value="T2SSE"/>
    <property type="match status" value="1"/>
</dbReference>
<feature type="domain" description="Bacterial type II secretion system protein E" evidence="3">
    <location>
        <begin position="7"/>
        <end position="78"/>
    </location>
</feature>
<dbReference type="GO" id="GO:0005524">
    <property type="term" value="F:ATP binding"/>
    <property type="evidence" value="ECO:0007669"/>
    <property type="project" value="UniProtKB-KW"/>
</dbReference>
<gene>
    <name evidence="4" type="ORF">SDC9_207436</name>
</gene>
<protein>
    <recommendedName>
        <fullName evidence="3">Bacterial type II secretion system protein E domain-containing protein</fullName>
    </recommendedName>
</protein>